<organism evidence="1 2">
    <name type="scientific">Aquipseudomonas alcaligenes</name>
    <name type="common">Pseudomonas alcaligenes</name>
    <dbReference type="NCBI Taxonomy" id="43263"/>
    <lineage>
        <taxon>Bacteria</taxon>
        <taxon>Pseudomonadati</taxon>
        <taxon>Pseudomonadota</taxon>
        <taxon>Gammaproteobacteria</taxon>
        <taxon>Pseudomonadales</taxon>
        <taxon>Pseudomonadaceae</taxon>
        <taxon>Aquipseudomonas</taxon>
    </lineage>
</organism>
<dbReference type="EMBL" id="JAODZF010000001">
    <property type="protein sequence ID" value="MDH0140704.1"/>
    <property type="molecule type" value="Genomic_DNA"/>
</dbReference>
<dbReference type="RefSeq" id="WP_279999081.1">
    <property type="nucleotide sequence ID" value="NZ_JAODZF010000001.1"/>
</dbReference>
<proteinExistence type="predicted"/>
<gene>
    <name evidence="1" type="ORF">N7380_00080</name>
</gene>
<protein>
    <submittedName>
        <fullName evidence="1">Uncharacterized protein</fullName>
    </submittedName>
</protein>
<evidence type="ECO:0000313" key="1">
    <source>
        <dbReference type="EMBL" id="MDH0140704.1"/>
    </source>
</evidence>
<dbReference type="Proteomes" id="UP001158058">
    <property type="component" value="Unassembled WGS sequence"/>
</dbReference>
<accession>A0AB73HSM8</accession>
<dbReference type="AlphaFoldDB" id="A0AB73HSM8"/>
<comment type="caution">
    <text evidence="1">The sequence shown here is derived from an EMBL/GenBank/DDBJ whole genome shotgun (WGS) entry which is preliminary data.</text>
</comment>
<sequence length="464" mass="51639">MNGVWEFPVVDNLNIAGAMPRLDVELAIDDTGGLAGQISRLRSAVMDDLAVVSCLRGGERVVEEIGLLLNIRYLWMIDKLRELNAPASSPSLREIFAFLLVVDVWDQRINIRHQILSETQVSDEFLAELAVLITSFKLQVSVPSDAPLNQKELFERMTAADLAEDWQGLIDLAQRFPLPKPEGWVCQGVCFLYQFAPDRLVDVLVNSPDWIHAAMMLSALTHAEAFVIAARACSGRVSFAALILVGTGNELPEDSCQSNLKVMLSAISPNILAWKSILKGFNRYPVRYPWLQEPLGAALASASLEAVEAYVESVPLSTSEGCAAQVERCLLQFRKCASASVRLVLWRSAYEKWESWGFRQPGGTALSRPALSTFDFAVLGWLKEGCTDTFVISELKAMEQQIRSLEHDWYESVTAFNGKLNTLLSRYQVFAHAHDSPRADWTAQIMAKRPPILESDYAIARYGI</sequence>
<evidence type="ECO:0000313" key="2">
    <source>
        <dbReference type="Proteomes" id="UP001158058"/>
    </source>
</evidence>
<name>A0AB73HSM8_AQUAC</name>
<reference evidence="1" key="1">
    <citation type="submission" date="2022-09" db="EMBL/GenBank/DDBJ databases">
        <title>Intensive care unit water sources are persistently colonized with multi-drug resistant bacteria and are the site of extensive horizontal gene transfer of antibiotic resistance genes.</title>
        <authorList>
            <person name="Diorio-Toth L."/>
        </authorList>
    </citation>
    <scope>NUCLEOTIDE SEQUENCE</scope>
    <source>
        <strain evidence="1">GD04146</strain>
    </source>
</reference>